<dbReference type="AlphaFoldDB" id="A0A437R2B0"/>
<proteinExistence type="predicted"/>
<protein>
    <submittedName>
        <fullName evidence="1">Sulfur carrier protein ThiS</fullName>
    </submittedName>
</protein>
<dbReference type="RefSeq" id="WP_127697894.1">
    <property type="nucleotide sequence ID" value="NZ_SACS01000003.1"/>
</dbReference>
<keyword evidence="2" id="KW-1185">Reference proteome</keyword>
<dbReference type="InterPro" id="IPR003749">
    <property type="entry name" value="ThiS/MoaD-like"/>
</dbReference>
<name>A0A437R2B0_9GAMM</name>
<dbReference type="InterPro" id="IPR016155">
    <property type="entry name" value="Mopterin_synth/thiamin_S_b"/>
</dbReference>
<dbReference type="Pfam" id="PF02597">
    <property type="entry name" value="ThiS"/>
    <property type="match status" value="1"/>
</dbReference>
<dbReference type="Proteomes" id="UP000283077">
    <property type="component" value="Unassembled WGS sequence"/>
</dbReference>
<dbReference type="InterPro" id="IPR010035">
    <property type="entry name" value="Thi_S"/>
</dbReference>
<evidence type="ECO:0000313" key="1">
    <source>
        <dbReference type="EMBL" id="RVU40885.1"/>
    </source>
</evidence>
<evidence type="ECO:0000313" key="2">
    <source>
        <dbReference type="Proteomes" id="UP000283077"/>
    </source>
</evidence>
<dbReference type="EMBL" id="SACS01000003">
    <property type="protein sequence ID" value="RVU40885.1"/>
    <property type="molecule type" value="Genomic_DNA"/>
</dbReference>
<accession>A0A437R2B0</accession>
<dbReference type="InterPro" id="IPR012675">
    <property type="entry name" value="Beta-grasp_dom_sf"/>
</dbReference>
<dbReference type="OrthoDB" id="6388078at2"/>
<dbReference type="PANTHER" id="PTHR34472:SF1">
    <property type="entry name" value="SULFUR CARRIER PROTEIN THIS"/>
    <property type="match status" value="1"/>
</dbReference>
<comment type="caution">
    <text evidence="1">The sequence shown here is derived from an EMBL/GenBank/DDBJ whole genome shotgun (WGS) entry which is preliminary data.</text>
</comment>
<gene>
    <name evidence="1" type="primary">thiS</name>
    <name evidence="1" type="ORF">EOE67_04735</name>
</gene>
<dbReference type="SUPFAM" id="SSF54285">
    <property type="entry name" value="MoaD/ThiS"/>
    <property type="match status" value="1"/>
</dbReference>
<organism evidence="1 2">
    <name type="scientific">Rheinheimera riviphila</name>
    <dbReference type="NCBI Taxonomy" id="1834037"/>
    <lineage>
        <taxon>Bacteria</taxon>
        <taxon>Pseudomonadati</taxon>
        <taxon>Pseudomonadota</taxon>
        <taxon>Gammaproteobacteria</taxon>
        <taxon>Chromatiales</taxon>
        <taxon>Chromatiaceae</taxon>
        <taxon>Rheinheimera</taxon>
    </lineage>
</organism>
<dbReference type="PANTHER" id="PTHR34472">
    <property type="entry name" value="SULFUR CARRIER PROTEIN THIS"/>
    <property type="match status" value="1"/>
</dbReference>
<dbReference type="Gene3D" id="3.10.20.30">
    <property type="match status" value="1"/>
</dbReference>
<sequence>MSEKIDIYLNGDRLQVAVGIDLQQLQQQFAADQQVAIALNTEIMPRRCWPERVLQARDQVLIFNLVAGG</sequence>
<dbReference type="NCBIfam" id="TIGR01683">
    <property type="entry name" value="thiS"/>
    <property type="match status" value="1"/>
</dbReference>
<reference evidence="1 2" key="1">
    <citation type="submission" date="2019-01" db="EMBL/GenBank/DDBJ databases">
        <authorList>
            <person name="Chen W.-M."/>
        </authorList>
    </citation>
    <scope>NUCLEOTIDE SEQUENCE [LARGE SCALE GENOMIC DNA]</scope>
    <source>
        <strain evidence="1 2">KYPC3</strain>
    </source>
</reference>